<name>A0A5N6GV85_ASPFL</name>
<gene>
    <name evidence="2" type="ORF">BDV35DRAFT_239906</name>
</gene>
<reference evidence="2" key="1">
    <citation type="submission" date="2019-04" db="EMBL/GenBank/DDBJ databases">
        <title>Friends and foes A comparative genomics study of 23 Aspergillus species from section Flavi.</title>
        <authorList>
            <consortium name="DOE Joint Genome Institute"/>
            <person name="Kjaerbolling I."/>
            <person name="Vesth T."/>
            <person name="Frisvad J.C."/>
            <person name="Nybo J.L."/>
            <person name="Theobald S."/>
            <person name="Kildgaard S."/>
            <person name="Isbrandt T."/>
            <person name="Kuo A."/>
            <person name="Sato A."/>
            <person name="Lyhne E.K."/>
            <person name="Kogle M.E."/>
            <person name="Wiebenga A."/>
            <person name="Kun R.S."/>
            <person name="Lubbers R.J."/>
            <person name="Makela M.R."/>
            <person name="Barry K."/>
            <person name="Chovatia M."/>
            <person name="Clum A."/>
            <person name="Daum C."/>
            <person name="Haridas S."/>
            <person name="He G."/>
            <person name="LaButti K."/>
            <person name="Lipzen A."/>
            <person name="Mondo S."/>
            <person name="Riley R."/>
            <person name="Salamov A."/>
            <person name="Simmons B.A."/>
            <person name="Magnuson J.K."/>
            <person name="Henrissat B."/>
            <person name="Mortensen U.H."/>
            <person name="Larsen T.O."/>
            <person name="Devries R.P."/>
            <person name="Grigoriev I.V."/>
            <person name="Machida M."/>
            <person name="Baker S.E."/>
            <person name="Andersen M.R."/>
        </authorList>
    </citation>
    <scope>NUCLEOTIDE SEQUENCE [LARGE SCALE GENOMIC DNA]</scope>
    <source>
        <strain evidence="2">CBS 121.62</strain>
    </source>
</reference>
<organism evidence="2">
    <name type="scientific">Aspergillus flavus</name>
    <dbReference type="NCBI Taxonomy" id="5059"/>
    <lineage>
        <taxon>Eukaryota</taxon>
        <taxon>Fungi</taxon>
        <taxon>Dikarya</taxon>
        <taxon>Ascomycota</taxon>
        <taxon>Pezizomycotina</taxon>
        <taxon>Eurotiomycetes</taxon>
        <taxon>Eurotiomycetidae</taxon>
        <taxon>Eurotiales</taxon>
        <taxon>Aspergillaceae</taxon>
        <taxon>Aspergillus</taxon>
        <taxon>Aspergillus subgen. Circumdati</taxon>
    </lineage>
</organism>
<sequence length="190" mass="21423">MTVEAAPPGEGVGRRMSGPSGPRETSADAAIDLLPGSSSLSVREEWFHYLCRETHTYIYTYIHRIMLSWSLSSTCQISAGPVFHKQCTLCSNIRSTQGTRNEVLERVRPTWSDKVRQQKLPGRLLENDESTFVHCQDSARSYLDMWAVSCQILVDACTHCLIFVLESFHIGGLQPRYSRFALNHLRVCAS</sequence>
<dbReference type="EMBL" id="ML734606">
    <property type="protein sequence ID" value="KAB8245865.1"/>
    <property type="molecule type" value="Genomic_DNA"/>
</dbReference>
<accession>A0A5N6GV85</accession>
<dbReference type="Proteomes" id="UP000325434">
    <property type="component" value="Unassembled WGS sequence"/>
</dbReference>
<feature type="region of interest" description="Disordered" evidence="1">
    <location>
        <begin position="1"/>
        <end position="27"/>
    </location>
</feature>
<proteinExistence type="predicted"/>
<evidence type="ECO:0000313" key="2">
    <source>
        <dbReference type="EMBL" id="KAB8245865.1"/>
    </source>
</evidence>
<dbReference type="AlphaFoldDB" id="A0A5N6GV85"/>
<evidence type="ECO:0000256" key="1">
    <source>
        <dbReference type="SAM" id="MobiDB-lite"/>
    </source>
</evidence>
<protein>
    <submittedName>
        <fullName evidence="2">Uncharacterized protein</fullName>
    </submittedName>
</protein>